<comment type="caution">
    <text evidence="1">The sequence shown here is derived from an EMBL/GenBank/DDBJ whole genome shotgun (WGS) entry which is preliminary data.</text>
</comment>
<evidence type="ECO:0008006" key="3">
    <source>
        <dbReference type="Google" id="ProtNLM"/>
    </source>
</evidence>
<dbReference type="Proteomes" id="UP000265614">
    <property type="component" value="Unassembled WGS sequence"/>
</dbReference>
<protein>
    <recommendedName>
        <fullName evidence="3">Extradiol ring-cleavage dioxygenase class III enzyme subunit B domain-containing protein</fullName>
    </recommendedName>
</protein>
<keyword evidence="2" id="KW-1185">Reference proteome</keyword>
<evidence type="ECO:0000313" key="2">
    <source>
        <dbReference type="Proteomes" id="UP000265614"/>
    </source>
</evidence>
<dbReference type="Gene3D" id="3.40.830.10">
    <property type="entry name" value="LigB-like"/>
    <property type="match status" value="1"/>
</dbReference>
<dbReference type="SUPFAM" id="SSF53213">
    <property type="entry name" value="LigB-like"/>
    <property type="match status" value="1"/>
</dbReference>
<organism evidence="1 2">
    <name type="scientific">Vallicoccus soli</name>
    <dbReference type="NCBI Taxonomy" id="2339232"/>
    <lineage>
        <taxon>Bacteria</taxon>
        <taxon>Bacillati</taxon>
        <taxon>Actinomycetota</taxon>
        <taxon>Actinomycetes</taxon>
        <taxon>Motilibacterales</taxon>
        <taxon>Vallicoccaceae</taxon>
        <taxon>Vallicoccus</taxon>
    </lineage>
</organism>
<sequence>MLVAAAVVPHPPLLVPGLSGREDVLAAVRGAALGAVGRLLAAGPDVVAVVGAGTAARRHPASAAGSLAPYGLPVRVGGDGPPVLPLSLTVGRWLLGRAGADGDPLLEELDPAGAPGAWRAAGEALAAAAPRVALLAAGDGSARTTERSPGWVDPRAADWDAACAAALGSGDPAALAALDPALGHELLAAGVPAWHALAGAAAGGRWRADLGLHAAPLGVSYLVASWAQG</sequence>
<gene>
    <name evidence="1" type="ORF">D5H78_09635</name>
</gene>
<dbReference type="AlphaFoldDB" id="A0A3A3Z1Q8"/>
<reference evidence="1 2" key="1">
    <citation type="submission" date="2018-09" db="EMBL/GenBank/DDBJ databases">
        <title>YIM 75000 draft genome.</title>
        <authorList>
            <person name="Tang S."/>
            <person name="Feng Y."/>
        </authorList>
    </citation>
    <scope>NUCLEOTIDE SEQUENCE [LARGE SCALE GENOMIC DNA]</scope>
    <source>
        <strain evidence="1 2">YIM 75000</strain>
    </source>
</reference>
<evidence type="ECO:0000313" key="1">
    <source>
        <dbReference type="EMBL" id="RJK96467.1"/>
    </source>
</evidence>
<accession>A0A3A3Z1Q8</accession>
<name>A0A3A3Z1Q8_9ACTN</name>
<proteinExistence type="predicted"/>
<dbReference type="RefSeq" id="WP_119950223.1">
    <property type="nucleotide sequence ID" value="NZ_QZEZ01000003.1"/>
</dbReference>
<dbReference type="OrthoDB" id="4543339at2"/>
<dbReference type="EMBL" id="QZEZ01000003">
    <property type="protein sequence ID" value="RJK96467.1"/>
    <property type="molecule type" value="Genomic_DNA"/>
</dbReference>